<evidence type="ECO:0000313" key="1">
    <source>
        <dbReference type="EMBL" id="OMO56242.1"/>
    </source>
</evidence>
<dbReference type="Gramene" id="OMO56242">
    <property type="protein sequence ID" value="OMO56242"/>
    <property type="gene ID" value="CCACVL1_26690"/>
</dbReference>
<reference evidence="1 2" key="1">
    <citation type="submission" date="2013-09" db="EMBL/GenBank/DDBJ databases">
        <title>Corchorus capsularis genome sequencing.</title>
        <authorList>
            <person name="Alam M."/>
            <person name="Haque M.S."/>
            <person name="Islam M.S."/>
            <person name="Emdad E.M."/>
            <person name="Islam M.M."/>
            <person name="Ahmed B."/>
            <person name="Halim A."/>
            <person name="Hossen Q.M.M."/>
            <person name="Hossain M.Z."/>
            <person name="Ahmed R."/>
            <person name="Khan M.M."/>
            <person name="Islam R."/>
            <person name="Rashid M.M."/>
            <person name="Khan S.A."/>
            <person name="Rahman M.S."/>
            <person name="Alam M."/>
        </authorList>
    </citation>
    <scope>NUCLEOTIDE SEQUENCE [LARGE SCALE GENOMIC DNA]</scope>
    <source>
        <strain evidence="2">cv. CVL-1</strain>
        <tissue evidence="1">Whole seedling</tissue>
    </source>
</reference>
<comment type="caution">
    <text evidence="1">The sequence shown here is derived from an EMBL/GenBank/DDBJ whole genome shotgun (WGS) entry which is preliminary data.</text>
</comment>
<accession>A0A1R3GDU4</accession>
<keyword evidence="2" id="KW-1185">Reference proteome</keyword>
<protein>
    <submittedName>
        <fullName evidence="1">Uncharacterized protein</fullName>
    </submittedName>
</protein>
<evidence type="ECO:0000313" key="2">
    <source>
        <dbReference type="Proteomes" id="UP000188268"/>
    </source>
</evidence>
<name>A0A1R3GDU4_COCAP</name>
<gene>
    <name evidence="1" type="ORF">CCACVL1_26690</name>
</gene>
<dbReference type="AlphaFoldDB" id="A0A1R3GDU4"/>
<sequence>MSRQTSLLALLAVFGVHMETKLFPFALSPLAVTFKFQP</sequence>
<dbReference type="Proteomes" id="UP000188268">
    <property type="component" value="Unassembled WGS sequence"/>
</dbReference>
<organism evidence="1 2">
    <name type="scientific">Corchorus capsularis</name>
    <name type="common">Jute</name>
    <dbReference type="NCBI Taxonomy" id="210143"/>
    <lineage>
        <taxon>Eukaryota</taxon>
        <taxon>Viridiplantae</taxon>
        <taxon>Streptophyta</taxon>
        <taxon>Embryophyta</taxon>
        <taxon>Tracheophyta</taxon>
        <taxon>Spermatophyta</taxon>
        <taxon>Magnoliopsida</taxon>
        <taxon>eudicotyledons</taxon>
        <taxon>Gunneridae</taxon>
        <taxon>Pentapetalae</taxon>
        <taxon>rosids</taxon>
        <taxon>malvids</taxon>
        <taxon>Malvales</taxon>
        <taxon>Malvaceae</taxon>
        <taxon>Grewioideae</taxon>
        <taxon>Apeibeae</taxon>
        <taxon>Corchorus</taxon>
    </lineage>
</organism>
<dbReference type="EMBL" id="AWWV01014526">
    <property type="protein sequence ID" value="OMO56242.1"/>
    <property type="molecule type" value="Genomic_DNA"/>
</dbReference>
<proteinExistence type="predicted"/>